<name>A0A3A1P0R8_9SPHN</name>
<feature type="region of interest" description="Disordered" evidence="1">
    <location>
        <begin position="69"/>
        <end position="89"/>
    </location>
</feature>
<dbReference type="AlphaFoldDB" id="A0A3A1P0R8"/>
<reference evidence="3 4" key="1">
    <citation type="submission" date="2018-08" db="EMBL/GenBank/DDBJ databases">
        <title>Erythrobacter zhengii sp.nov., a bacterium isolated from deep-sea sediment.</title>
        <authorList>
            <person name="Fang C."/>
            <person name="Wu Y.-H."/>
            <person name="Sun C."/>
            <person name="Wang H."/>
            <person name="Cheng H."/>
            <person name="Meng F.-X."/>
            <person name="Wang C.-S."/>
            <person name="Xu X.-W."/>
        </authorList>
    </citation>
    <scope>NUCLEOTIDE SEQUENCE [LARGE SCALE GENOMIC DNA]</scope>
    <source>
        <strain evidence="3 4">CCTCC AB 2015396</strain>
    </source>
</reference>
<proteinExistence type="predicted"/>
<keyword evidence="4" id="KW-1185">Reference proteome</keyword>
<evidence type="ECO:0000313" key="4">
    <source>
        <dbReference type="Proteomes" id="UP000265366"/>
    </source>
</evidence>
<sequence>MPVIPPDFPIFLEGCTMANNYLKLSFVLTPTGEEEALLDECHALSEELADIDEDDLAARYDAMSDAFKAAFPPPPDQSEEPDQPPPDPFASFLELFSDQDFPTFDCEYFGSAEVDGYLIAGTQADPHAIASLIQKCAPSVLPFGFEWSQDCDRLRPSEFGGGYYIITDDDIIGGSTSWLMRGQIDALKEPPITHTNSVTLKTVVNDPQALWDQTFKLFIRDHLPYKVFDPSEPTRLADELLDKFTALCGPRDHADPAACLRICFDPRDDIPGVELVKITAAAQDDPQSLDIETCLVLTTGHITQETAQKLDDWGSRGRLDVPLTIGKTPYGWFIPVSCADPDTLGGLPADLLAVMRFTLTRGCDHLLLDCDGPAVDGLDSYEW</sequence>
<dbReference type="EMBL" id="QXFM01000129">
    <property type="protein sequence ID" value="RIV81863.1"/>
    <property type="molecule type" value="Genomic_DNA"/>
</dbReference>
<feature type="domain" description="DUF5983" evidence="2">
    <location>
        <begin position="294"/>
        <end position="383"/>
    </location>
</feature>
<dbReference type="Pfam" id="PF19419">
    <property type="entry name" value="DUF5983"/>
    <property type="match status" value="1"/>
</dbReference>
<dbReference type="Proteomes" id="UP000265366">
    <property type="component" value="Unassembled WGS sequence"/>
</dbReference>
<evidence type="ECO:0000259" key="2">
    <source>
        <dbReference type="Pfam" id="PF19419"/>
    </source>
</evidence>
<comment type="caution">
    <text evidence="3">The sequence shown here is derived from an EMBL/GenBank/DDBJ whole genome shotgun (WGS) entry which is preliminary data.</text>
</comment>
<evidence type="ECO:0000313" key="3">
    <source>
        <dbReference type="EMBL" id="RIV81863.1"/>
    </source>
</evidence>
<gene>
    <name evidence="3" type="ORF">D2V17_16500</name>
</gene>
<protein>
    <recommendedName>
        <fullName evidence="2">DUF5983 domain-containing protein</fullName>
    </recommendedName>
</protein>
<dbReference type="InterPro" id="IPR046025">
    <property type="entry name" value="DUF5983"/>
</dbReference>
<evidence type="ECO:0000256" key="1">
    <source>
        <dbReference type="SAM" id="MobiDB-lite"/>
    </source>
</evidence>
<accession>A0A3A1P0R8</accession>
<organism evidence="3 4">
    <name type="scientific">Aurantiacibacter xanthus</name>
    <dbReference type="NCBI Taxonomy" id="1784712"/>
    <lineage>
        <taxon>Bacteria</taxon>
        <taxon>Pseudomonadati</taxon>
        <taxon>Pseudomonadota</taxon>
        <taxon>Alphaproteobacteria</taxon>
        <taxon>Sphingomonadales</taxon>
        <taxon>Erythrobacteraceae</taxon>
        <taxon>Aurantiacibacter</taxon>
    </lineage>
</organism>